<sequence>MDKEKSAELTEPRVLKRRSYRSFRKSQEPFPLDDARRQGNISQLAFLLMGGRDPAVAFLNTENTKLGGRPLVIATASADGYAQVEAAIRASVPGAPS</sequence>
<reference evidence="1 2" key="2">
    <citation type="journal article" date="2016" name="Genome Announc.">
        <title>Complete Genome Sequence of Sphingopyxis terrae Strain 203-1 (NBRC 111660), a Polyethylene Glycol Degrader.</title>
        <authorList>
            <person name="Ohtsubo Y."/>
            <person name="Nonoyama S."/>
            <person name="Nagata Y."/>
            <person name="Numata M."/>
            <person name="Tsuchikane K."/>
            <person name="Hosoyama A."/>
            <person name="Yamazoe A."/>
            <person name="Tsuda M."/>
            <person name="Fujita N."/>
            <person name="Kawai F."/>
        </authorList>
    </citation>
    <scope>NUCLEOTIDE SEQUENCE [LARGE SCALE GENOMIC DNA]</scope>
    <source>
        <strain evidence="1 2">203-1</strain>
    </source>
</reference>
<gene>
    <name evidence="1" type="ORF">AOA14_04530</name>
</gene>
<dbReference type="EMBL" id="CP013342">
    <property type="protein sequence ID" value="AMU93868.1"/>
    <property type="molecule type" value="Genomic_DNA"/>
</dbReference>
<dbReference type="AlphaFoldDB" id="A0A142VVL9"/>
<proteinExistence type="predicted"/>
<accession>A0A142VVL9</accession>
<evidence type="ECO:0000313" key="2">
    <source>
        <dbReference type="Proteomes" id="UP000076234"/>
    </source>
</evidence>
<organism evidence="1 2">
    <name type="scientific">Sphingopyxis terrae subsp. terrae NBRC 15098</name>
    <dbReference type="NCBI Taxonomy" id="1219058"/>
    <lineage>
        <taxon>Bacteria</taxon>
        <taxon>Pseudomonadati</taxon>
        <taxon>Pseudomonadota</taxon>
        <taxon>Alphaproteobacteria</taxon>
        <taxon>Sphingomonadales</taxon>
        <taxon>Sphingomonadaceae</taxon>
        <taxon>Sphingopyxis</taxon>
    </lineage>
</organism>
<evidence type="ECO:0000313" key="1">
    <source>
        <dbReference type="EMBL" id="AMU93868.1"/>
    </source>
</evidence>
<dbReference type="KEGG" id="ster:AOA14_04530"/>
<name>A0A142VVL9_9SPHN</name>
<reference evidence="2" key="1">
    <citation type="submission" date="2015-11" db="EMBL/GenBank/DDBJ databases">
        <title>Complete genome sequence of a polyethylene glycol-degrading strain Sphingopyxis terrae strain 203-1 (NBRC 15098).</title>
        <authorList>
            <person name="Yoshiyuki O."/>
            <person name="Shouta N."/>
            <person name="Nagata Y."/>
            <person name="Numata M."/>
            <person name="Tsuchikane K."/>
            <person name="Hosoyama A."/>
            <person name="Yamazoe A."/>
            <person name="Tsuda M."/>
            <person name="Fujita N."/>
            <person name="Kawai F."/>
        </authorList>
    </citation>
    <scope>NUCLEOTIDE SEQUENCE [LARGE SCALE GENOMIC DNA]</scope>
    <source>
        <strain evidence="2">203-1</strain>
    </source>
</reference>
<dbReference type="Proteomes" id="UP000076234">
    <property type="component" value="Chromosome"/>
</dbReference>
<evidence type="ECO:0008006" key="3">
    <source>
        <dbReference type="Google" id="ProtNLM"/>
    </source>
</evidence>
<protein>
    <recommendedName>
        <fullName evidence="3">Antitoxin Xre/MbcA/ParS-like toxin-binding domain-containing protein</fullName>
    </recommendedName>
</protein>